<proteinExistence type="predicted"/>
<dbReference type="RefSeq" id="XP_023623307.1">
    <property type="nucleotide sequence ID" value="XM_023767539.1"/>
</dbReference>
<reference evidence="2 3" key="1">
    <citation type="submission" date="2016-03" db="EMBL/GenBank/DDBJ databases">
        <authorList>
            <person name="Ploux O."/>
        </authorList>
    </citation>
    <scope>NUCLEOTIDE SEQUENCE [LARGE SCALE GENOMIC DNA]</scope>
    <source>
        <strain evidence="2 3">URUG2</strain>
    </source>
</reference>
<organism evidence="2 3">
    <name type="scientific">Ramularia collo-cygni</name>
    <dbReference type="NCBI Taxonomy" id="112498"/>
    <lineage>
        <taxon>Eukaryota</taxon>
        <taxon>Fungi</taxon>
        <taxon>Dikarya</taxon>
        <taxon>Ascomycota</taxon>
        <taxon>Pezizomycotina</taxon>
        <taxon>Dothideomycetes</taxon>
        <taxon>Dothideomycetidae</taxon>
        <taxon>Mycosphaerellales</taxon>
        <taxon>Mycosphaerellaceae</taxon>
        <taxon>Ramularia</taxon>
    </lineage>
</organism>
<dbReference type="AlphaFoldDB" id="A0A2D3V1S6"/>
<evidence type="ECO:0000256" key="1">
    <source>
        <dbReference type="SAM" id="MobiDB-lite"/>
    </source>
</evidence>
<dbReference type="GeneID" id="35597477"/>
<feature type="compositionally biased region" description="Basic and acidic residues" evidence="1">
    <location>
        <begin position="256"/>
        <end position="267"/>
    </location>
</feature>
<keyword evidence="3" id="KW-1185">Reference proteome</keyword>
<dbReference type="Proteomes" id="UP000225277">
    <property type="component" value="Unassembled WGS sequence"/>
</dbReference>
<evidence type="ECO:0000313" key="3">
    <source>
        <dbReference type="Proteomes" id="UP000225277"/>
    </source>
</evidence>
<sequence length="368" mass="41359">MTRTNPYDDRRMWHVFIQKTSEGVVCLMRHEVDDAVADDDTFILDRTFNSLVDALRRLEDKVLAHAAKEAAREAMRNLTPGCIGGSLRPQWDVEITVDDYENPLDDPDPNCAAATWMAHSMNVECVRAGRGFVVTLGDGHALSSNLMIEHLWTNEEKIAYQACGKAPIDLWQKDVAGRDCIALRLHNLDPMAQPLHQISGQRTHWLRGPADISHFMIVGTRAQPAGDGAISGAERSLDTPSPAEMKSGSHFWKSQTGDRKKVRDLSDPKWPSKEVRIRYEDMIQPAYQENRHLDQLTTPFSQGVASISAILHDKSEVVSDTHAAGFKKNQSFETAPYRLKVSQVNQATWDYGYFPWDRRSSLNMATSA</sequence>
<protein>
    <submittedName>
        <fullName evidence="2">Uncharacterized protein</fullName>
    </submittedName>
</protein>
<accession>A0A2D3V1S6</accession>
<name>A0A2D3V1S6_9PEZI</name>
<feature type="region of interest" description="Disordered" evidence="1">
    <location>
        <begin position="227"/>
        <end position="267"/>
    </location>
</feature>
<gene>
    <name evidence="2" type="ORF">RCC_02257</name>
</gene>
<evidence type="ECO:0000313" key="2">
    <source>
        <dbReference type="EMBL" id="CZT16414.1"/>
    </source>
</evidence>
<dbReference type="EMBL" id="FJUY01000002">
    <property type="protein sequence ID" value="CZT16414.1"/>
    <property type="molecule type" value="Genomic_DNA"/>
</dbReference>